<dbReference type="Gene3D" id="3.40.50.300">
    <property type="entry name" value="P-loop containing nucleotide triphosphate hydrolases"/>
    <property type="match status" value="1"/>
</dbReference>
<dbReference type="EMBL" id="KV454002">
    <property type="protein sequence ID" value="ODQ47141.1"/>
    <property type="molecule type" value="Genomic_DNA"/>
</dbReference>
<dbReference type="InterPro" id="IPR027417">
    <property type="entry name" value="P-loop_NTPase"/>
</dbReference>
<feature type="binding site" evidence="3">
    <location>
        <position position="247"/>
    </location>
    <ligand>
        <name>GTP</name>
        <dbReference type="ChEBI" id="CHEBI:37565"/>
    </ligand>
</feature>
<name>A0A1E3NM05_9ASCO</name>
<keyword evidence="1 3" id="KW-0547">Nucleotide-binding</keyword>
<keyword evidence="5" id="KW-0812">Transmembrane</keyword>
<protein>
    <submittedName>
        <fullName evidence="6">Uncharacterized protein</fullName>
    </submittedName>
</protein>
<keyword evidence="2 3" id="KW-0342">GTP-binding</keyword>
<dbReference type="STRING" id="763406.A0A1E3NM05"/>
<feature type="region of interest" description="Disordered" evidence="4">
    <location>
        <begin position="118"/>
        <end position="167"/>
    </location>
</feature>
<organism evidence="6 7">
    <name type="scientific">Pichia membranifaciens NRRL Y-2026</name>
    <dbReference type="NCBI Taxonomy" id="763406"/>
    <lineage>
        <taxon>Eukaryota</taxon>
        <taxon>Fungi</taxon>
        <taxon>Dikarya</taxon>
        <taxon>Ascomycota</taxon>
        <taxon>Saccharomycotina</taxon>
        <taxon>Pichiomycetes</taxon>
        <taxon>Pichiales</taxon>
        <taxon>Pichiaceae</taxon>
        <taxon>Pichia</taxon>
    </lineage>
</organism>
<accession>A0A1E3NM05</accession>
<feature type="compositionally biased region" description="Low complexity" evidence="4">
    <location>
        <begin position="185"/>
        <end position="195"/>
    </location>
</feature>
<feature type="transmembrane region" description="Helical" evidence="5">
    <location>
        <begin position="12"/>
        <end position="37"/>
    </location>
</feature>
<keyword evidence="5" id="KW-1133">Transmembrane helix</keyword>
<gene>
    <name evidence="6" type="ORF">PICMEDRAFT_107851</name>
</gene>
<dbReference type="Proteomes" id="UP000094455">
    <property type="component" value="Unassembled WGS sequence"/>
</dbReference>
<reference evidence="6 7" key="1">
    <citation type="journal article" date="2016" name="Proc. Natl. Acad. Sci. U.S.A.">
        <title>Comparative genomics of biotechnologically important yeasts.</title>
        <authorList>
            <person name="Riley R."/>
            <person name="Haridas S."/>
            <person name="Wolfe K.H."/>
            <person name="Lopes M.R."/>
            <person name="Hittinger C.T."/>
            <person name="Goeker M."/>
            <person name="Salamov A.A."/>
            <person name="Wisecaver J.H."/>
            <person name="Long T.M."/>
            <person name="Calvey C.H."/>
            <person name="Aerts A.L."/>
            <person name="Barry K.W."/>
            <person name="Choi C."/>
            <person name="Clum A."/>
            <person name="Coughlan A.Y."/>
            <person name="Deshpande S."/>
            <person name="Douglass A.P."/>
            <person name="Hanson S.J."/>
            <person name="Klenk H.-P."/>
            <person name="LaButti K.M."/>
            <person name="Lapidus A."/>
            <person name="Lindquist E.A."/>
            <person name="Lipzen A.M."/>
            <person name="Meier-Kolthoff J.P."/>
            <person name="Ohm R.A."/>
            <person name="Otillar R.P."/>
            <person name="Pangilinan J.L."/>
            <person name="Peng Y."/>
            <person name="Rokas A."/>
            <person name="Rosa C.A."/>
            <person name="Scheuner C."/>
            <person name="Sibirny A.A."/>
            <person name="Slot J.C."/>
            <person name="Stielow J.B."/>
            <person name="Sun H."/>
            <person name="Kurtzman C.P."/>
            <person name="Blackwell M."/>
            <person name="Grigoriev I.V."/>
            <person name="Jeffries T.W."/>
        </authorList>
    </citation>
    <scope>NUCLEOTIDE SEQUENCE [LARGE SCALE GENOMIC DNA]</scope>
    <source>
        <strain evidence="6 7">NRRL Y-2026</strain>
    </source>
</reference>
<keyword evidence="5" id="KW-0472">Membrane</keyword>
<proteinExistence type="predicted"/>
<dbReference type="GO" id="GO:0005525">
    <property type="term" value="F:GTP binding"/>
    <property type="evidence" value="ECO:0007669"/>
    <property type="project" value="UniProtKB-KW"/>
</dbReference>
<dbReference type="PANTHER" id="PTHR45732:SF7">
    <property type="entry name" value="ADP-RIBOSYLATION FACTOR-LIKE PROTEIN 8"/>
    <property type="match status" value="1"/>
</dbReference>
<feature type="region of interest" description="Disordered" evidence="4">
    <location>
        <begin position="185"/>
        <end position="224"/>
    </location>
</feature>
<dbReference type="Pfam" id="PF00025">
    <property type="entry name" value="Arf"/>
    <property type="match status" value="1"/>
</dbReference>
<keyword evidence="7" id="KW-1185">Reference proteome</keyword>
<sequence length="410" mass="43799">MVNRDDEPTIVCVVVLWCWSVLTGFADAIVSGLAYMVSCVYDASRYYEIRIAVLGMRNAGKSTFVTALKRLEGGEGGVGVAPESRDTVPTLTTQVSNVVLQRHGLGVAGRGLRGAWDVADGPSSKSLNDTEVRTYGTANSGGEEEEEEAAAENNGEGPDGGADQGTSFDVLSSYIRSMKSGKTLRSTKSLKSLRSSFKDHERGSPLPGDPDNTGHQLASPPPVEQTALLPGARAREKVVAKVSDLSGQAKHAHRWPEYVAAAKSDCVVYVLDLSDSLTLRESREKLRELLQYNNAHDRLPFLVVGNKADLVDWKTAFVDPRNGAAGAAGVHRAFGFDGSQRSRHQRQLVAWLGLQTKGDCSTGVVLSGATPAELQFEVAVFVVSVLREDVAPMLAWALGAGGENWAGCVL</sequence>
<dbReference type="AlphaFoldDB" id="A0A1E3NM05"/>
<dbReference type="PANTHER" id="PTHR45732">
    <property type="entry name" value="ADP-RIBOSYLATION FACTOR-LIKE PROTEIN 8"/>
    <property type="match status" value="1"/>
</dbReference>
<dbReference type="GO" id="GO:0003924">
    <property type="term" value="F:GTPase activity"/>
    <property type="evidence" value="ECO:0007669"/>
    <property type="project" value="InterPro"/>
</dbReference>
<evidence type="ECO:0000256" key="1">
    <source>
        <dbReference type="ARBA" id="ARBA00022741"/>
    </source>
</evidence>
<dbReference type="OrthoDB" id="2011769at2759"/>
<evidence type="ECO:0000256" key="5">
    <source>
        <dbReference type="SAM" id="Phobius"/>
    </source>
</evidence>
<dbReference type="SUPFAM" id="SSF52540">
    <property type="entry name" value="P-loop containing nucleoside triphosphate hydrolases"/>
    <property type="match status" value="1"/>
</dbReference>
<evidence type="ECO:0000313" key="6">
    <source>
        <dbReference type="EMBL" id="ODQ47141.1"/>
    </source>
</evidence>
<evidence type="ECO:0000313" key="7">
    <source>
        <dbReference type="Proteomes" id="UP000094455"/>
    </source>
</evidence>
<evidence type="ECO:0000256" key="3">
    <source>
        <dbReference type="PIRSR" id="PIRSR606689-1"/>
    </source>
</evidence>
<dbReference type="RefSeq" id="XP_019018254.1">
    <property type="nucleotide sequence ID" value="XM_019159713.1"/>
</dbReference>
<evidence type="ECO:0000256" key="4">
    <source>
        <dbReference type="SAM" id="MobiDB-lite"/>
    </source>
</evidence>
<feature type="binding site" evidence="3">
    <location>
        <begin position="306"/>
        <end position="309"/>
    </location>
    <ligand>
        <name>GTP</name>
        <dbReference type="ChEBI" id="CHEBI:37565"/>
    </ligand>
</feature>
<dbReference type="GeneID" id="30176400"/>
<evidence type="ECO:0000256" key="2">
    <source>
        <dbReference type="ARBA" id="ARBA00023134"/>
    </source>
</evidence>
<dbReference type="InterPro" id="IPR006689">
    <property type="entry name" value="Small_GTPase_ARF/SAR"/>
</dbReference>